<dbReference type="OrthoDB" id="793629at2"/>
<evidence type="ECO:0000313" key="2">
    <source>
        <dbReference type="EMBL" id="KGE13897.1"/>
    </source>
</evidence>
<evidence type="ECO:0000313" key="3">
    <source>
        <dbReference type="Proteomes" id="UP000031802"/>
    </source>
</evidence>
<sequence>MENFLPVLLIVAGVIYKIYTEYQKEQEKARKRRPNIPPAVPANTVPPIPNPQQYKKPAVPAFPTPARSVTPPKPAIKKVEMQQRPLEVTKVQEQKKVRREKQRIEAIEAPKLEILTEQHIDFDLRKAVMQSAILERPYRD</sequence>
<organism evidence="2 3">
    <name type="scientific">Sphingobacterium deserti</name>
    <dbReference type="NCBI Taxonomy" id="1229276"/>
    <lineage>
        <taxon>Bacteria</taxon>
        <taxon>Pseudomonadati</taxon>
        <taxon>Bacteroidota</taxon>
        <taxon>Sphingobacteriia</taxon>
        <taxon>Sphingobacteriales</taxon>
        <taxon>Sphingobacteriaceae</taxon>
        <taxon>Sphingobacterium</taxon>
    </lineage>
</organism>
<feature type="compositionally biased region" description="Pro residues" evidence="1">
    <location>
        <begin position="35"/>
        <end position="50"/>
    </location>
</feature>
<reference evidence="3" key="1">
    <citation type="submission" date="2014-04" db="EMBL/GenBank/DDBJ databases">
        <title>Whole-Genome optical mapping and complete genome sequence of Sphingobacterium deserti sp. nov., a new spaces isolated from desert in the west of China.</title>
        <authorList>
            <person name="Teng C."/>
            <person name="Zhou Z."/>
            <person name="Li X."/>
            <person name="Chen M."/>
            <person name="Lin M."/>
            <person name="Wang L."/>
            <person name="Su S."/>
            <person name="Zhang C."/>
            <person name="Zhang W."/>
        </authorList>
    </citation>
    <scope>NUCLEOTIDE SEQUENCE [LARGE SCALE GENOMIC DNA]</scope>
    <source>
        <strain evidence="3">ACCC05744</strain>
    </source>
</reference>
<dbReference type="EMBL" id="JJMU01000033">
    <property type="protein sequence ID" value="KGE13897.1"/>
    <property type="molecule type" value="Genomic_DNA"/>
</dbReference>
<dbReference type="RefSeq" id="WP_037499261.1">
    <property type="nucleotide sequence ID" value="NZ_JJMU01000033.1"/>
</dbReference>
<dbReference type="AlphaFoldDB" id="A0A0B8T0A5"/>
<reference evidence="2 3" key="2">
    <citation type="journal article" date="2015" name="PLoS ONE">
        <title>Whole-Genome Optical Mapping and Finished Genome Sequence of Sphingobacterium deserti sp. nov., a New Species Isolated from the Western Desert of China.</title>
        <authorList>
            <person name="Teng C."/>
            <person name="Zhou Z."/>
            <person name="Molnar I."/>
            <person name="Li X."/>
            <person name="Tang R."/>
            <person name="Chen M."/>
            <person name="Wang L."/>
            <person name="Su S."/>
            <person name="Zhang W."/>
            <person name="Lin M."/>
        </authorList>
    </citation>
    <scope>NUCLEOTIDE SEQUENCE [LARGE SCALE GENOMIC DNA]</scope>
    <source>
        <strain evidence="3">ACCC05744</strain>
    </source>
</reference>
<protein>
    <submittedName>
        <fullName evidence="2">Uncharacterized protein</fullName>
    </submittedName>
</protein>
<accession>A0A0B8T0A5</accession>
<dbReference type="PATRIC" id="fig|1229276.3.peg.2371"/>
<feature type="region of interest" description="Disordered" evidence="1">
    <location>
        <begin position="28"/>
        <end position="72"/>
    </location>
</feature>
<name>A0A0B8T0A5_9SPHI</name>
<keyword evidence="3" id="KW-1185">Reference proteome</keyword>
<dbReference type="Proteomes" id="UP000031802">
    <property type="component" value="Unassembled WGS sequence"/>
</dbReference>
<proteinExistence type="predicted"/>
<gene>
    <name evidence="2" type="ORF">DI53_2309</name>
</gene>
<evidence type="ECO:0000256" key="1">
    <source>
        <dbReference type="SAM" id="MobiDB-lite"/>
    </source>
</evidence>
<comment type="caution">
    <text evidence="2">The sequence shown here is derived from an EMBL/GenBank/DDBJ whole genome shotgun (WGS) entry which is preliminary data.</text>
</comment>